<keyword evidence="2" id="KW-1185">Reference proteome</keyword>
<accession>A0A177BCM8</accession>
<protein>
    <recommendedName>
        <fullName evidence="3">Sulfotransferase domain-containing protein</fullName>
    </recommendedName>
</protein>
<reference evidence="1 2" key="1">
    <citation type="submission" date="2016-04" db="EMBL/GenBank/DDBJ databases">
        <title>The genome of Intoshia linei affirms orthonectids as highly simplified spiralians.</title>
        <authorList>
            <person name="Mikhailov K.V."/>
            <person name="Slusarev G.S."/>
            <person name="Nikitin M.A."/>
            <person name="Logacheva M.D."/>
            <person name="Penin A."/>
            <person name="Aleoshin V."/>
            <person name="Panchin Y.V."/>
        </authorList>
    </citation>
    <scope>NUCLEOTIDE SEQUENCE [LARGE SCALE GENOMIC DNA]</scope>
    <source>
        <strain evidence="1">Intl2013</strain>
        <tissue evidence="1">Whole animal</tissue>
    </source>
</reference>
<name>A0A177BCM8_9BILA</name>
<evidence type="ECO:0000313" key="1">
    <source>
        <dbReference type="EMBL" id="OAF71453.1"/>
    </source>
</evidence>
<dbReference type="PANTHER" id="PTHR48419:SF1">
    <property type="entry name" value="SULFOTRANSFERASE DOMAIN-CONTAINING PROTEIN"/>
    <property type="match status" value="1"/>
</dbReference>
<dbReference type="InterPro" id="IPR053226">
    <property type="entry name" value="Pyrrolopyrazine_biosynth_F"/>
</dbReference>
<evidence type="ECO:0008006" key="3">
    <source>
        <dbReference type="Google" id="ProtNLM"/>
    </source>
</evidence>
<dbReference type="SUPFAM" id="SSF52540">
    <property type="entry name" value="P-loop containing nucleoside triphosphate hydrolases"/>
    <property type="match status" value="1"/>
</dbReference>
<proteinExistence type="predicted"/>
<dbReference type="PANTHER" id="PTHR48419">
    <property type="entry name" value="SULFOTRANSFERASE DOMAIN-CONTAINING PROTEIN"/>
    <property type="match status" value="1"/>
</dbReference>
<dbReference type="AlphaFoldDB" id="A0A177BCM8"/>
<sequence>MTEIPNQKRIILWAVPRSVSTAMFRSIMNAENVKVFYFNNLDKLMGVTLMRAARYIDPLNPIEECWSVMKAKMKRYLEAAIDDAIPKITPLLCMSTYVQWTLSIYKSISSPVLLEPFSDAYYFGEERISNRYSDLEEKSNCKFSDIKEMYDKTVEENKGIELYFRKKWLIAWVKTWTMKHYQKICQTILNTRWTNFNPSEVGYKQLVNLYKFIEKKSGKKPLIIDADDLIQDTEQILKMYCMATDIKFTEDMLNWKSINEKSTQNGDNHNLNADYNINKDIFGSWNPWFGEVLKSKVISKSFEKSSKAIVNLPQIVVDTIKKNTCHFEYLFKRKSVPSQRTNGHNHLNGND</sequence>
<organism evidence="1 2">
    <name type="scientific">Intoshia linei</name>
    <dbReference type="NCBI Taxonomy" id="1819745"/>
    <lineage>
        <taxon>Eukaryota</taxon>
        <taxon>Metazoa</taxon>
        <taxon>Spiralia</taxon>
        <taxon>Lophotrochozoa</taxon>
        <taxon>Mesozoa</taxon>
        <taxon>Orthonectida</taxon>
        <taxon>Rhopaluridae</taxon>
        <taxon>Intoshia</taxon>
    </lineage>
</organism>
<dbReference type="Gene3D" id="3.40.50.300">
    <property type="entry name" value="P-loop containing nucleotide triphosphate hydrolases"/>
    <property type="match status" value="1"/>
</dbReference>
<dbReference type="Proteomes" id="UP000078046">
    <property type="component" value="Unassembled WGS sequence"/>
</dbReference>
<dbReference type="EMBL" id="LWCA01000050">
    <property type="protein sequence ID" value="OAF71453.1"/>
    <property type="molecule type" value="Genomic_DNA"/>
</dbReference>
<evidence type="ECO:0000313" key="2">
    <source>
        <dbReference type="Proteomes" id="UP000078046"/>
    </source>
</evidence>
<dbReference type="OrthoDB" id="416710at2759"/>
<gene>
    <name evidence="1" type="ORF">A3Q56_00772</name>
</gene>
<dbReference type="InterPro" id="IPR027417">
    <property type="entry name" value="P-loop_NTPase"/>
</dbReference>
<comment type="caution">
    <text evidence="1">The sequence shown here is derived from an EMBL/GenBank/DDBJ whole genome shotgun (WGS) entry which is preliminary data.</text>
</comment>